<dbReference type="GO" id="GO:0008170">
    <property type="term" value="F:N-methyltransferase activity"/>
    <property type="evidence" value="ECO:0007669"/>
    <property type="project" value="InterPro"/>
</dbReference>
<dbReference type="InterPro" id="IPR002052">
    <property type="entry name" value="DNA_methylase_N6_adenine_CS"/>
</dbReference>
<dbReference type="HOGENOM" id="CLU_024927_5_1_14"/>
<dbReference type="EMBL" id="CP009770">
    <property type="protein sequence ID" value="AJQ45625.1"/>
    <property type="molecule type" value="Genomic_DNA"/>
</dbReference>
<evidence type="ECO:0000256" key="4">
    <source>
        <dbReference type="RuleBase" id="RU362026"/>
    </source>
</evidence>
<comment type="similarity">
    <text evidence="1 4">Belongs to the N(4)/N(6)-methyltransferase family.</text>
</comment>
<dbReference type="GO" id="GO:0005737">
    <property type="term" value="C:cytoplasm"/>
    <property type="evidence" value="ECO:0007669"/>
    <property type="project" value="TreeGrafter"/>
</dbReference>
<dbReference type="REBASE" id="106547">
    <property type="entry name" value="M.Udi49782ORF3690P"/>
</dbReference>
<proteinExistence type="inferred from homology"/>
<evidence type="ECO:0000259" key="5">
    <source>
        <dbReference type="Pfam" id="PF01555"/>
    </source>
</evidence>
<accession>A0A0C5S2H6</accession>
<dbReference type="GO" id="GO:0032259">
    <property type="term" value="P:methylation"/>
    <property type="evidence" value="ECO:0007669"/>
    <property type="project" value="UniProtKB-KW"/>
</dbReference>
<dbReference type="EC" id="2.1.1.-" evidence="4"/>
<evidence type="ECO:0000313" key="6">
    <source>
        <dbReference type="EMBL" id="AJQ45625.1"/>
    </source>
</evidence>
<evidence type="ECO:0000313" key="7">
    <source>
        <dbReference type="Proteomes" id="UP000032261"/>
    </source>
</evidence>
<gene>
    <name evidence="6" type="ORF">JM47_03690</name>
</gene>
<dbReference type="Gene3D" id="3.40.50.150">
    <property type="entry name" value="Vaccinia Virus protein VP39"/>
    <property type="match status" value="1"/>
</dbReference>
<dbReference type="PATRIC" id="fig|42094.4.peg.732"/>
<dbReference type="InterPro" id="IPR029063">
    <property type="entry name" value="SAM-dependent_MTases_sf"/>
</dbReference>
<name>A0A0C5S2H6_9BACT</name>
<dbReference type="PROSITE" id="PS00092">
    <property type="entry name" value="N6_MTASE"/>
    <property type="match status" value="1"/>
</dbReference>
<dbReference type="SUPFAM" id="SSF53335">
    <property type="entry name" value="S-adenosyl-L-methionine-dependent methyltransferases"/>
    <property type="match status" value="1"/>
</dbReference>
<dbReference type="Proteomes" id="UP000032261">
    <property type="component" value="Chromosome"/>
</dbReference>
<dbReference type="InterPro" id="IPR002941">
    <property type="entry name" value="DNA_methylase_N4/N6"/>
</dbReference>
<dbReference type="AlphaFoldDB" id="A0A0C5S2H6"/>
<dbReference type="RefSeq" id="WP_222702327.1">
    <property type="nucleotide sequence ID" value="NZ_CP009770.1"/>
</dbReference>
<organism evidence="6 7">
    <name type="scientific">Ureaplasma diversum</name>
    <dbReference type="NCBI Taxonomy" id="42094"/>
    <lineage>
        <taxon>Bacteria</taxon>
        <taxon>Bacillati</taxon>
        <taxon>Mycoplasmatota</taxon>
        <taxon>Mycoplasmoidales</taxon>
        <taxon>Mycoplasmoidaceae</taxon>
        <taxon>Ureaplasma</taxon>
    </lineage>
</organism>
<dbReference type="STRING" id="42094.JM47_03690"/>
<feature type="domain" description="DNA methylase N-4/N-6" evidence="5">
    <location>
        <begin position="26"/>
        <end position="247"/>
    </location>
</feature>
<dbReference type="Pfam" id="PF01555">
    <property type="entry name" value="N6_N4_Mtase"/>
    <property type="match status" value="1"/>
</dbReference>
<evidence type="ECO:0000256" key="3">
    <source>
        <dbReference type="ARBA" id="ARBA00022679"/>
    </source>
</evidence>
<sequence length="357" mass="41430">MTQKYLNTIMLGDATEKLKELDDDSIDLIFADPPYFMQTTGTLLRFDGSVFDGIDDEWDKFDDYEAYDQFSLSWLKECKRILKKDGSLFVIGSFQNIYRIGYHLQNLGFWFINDIIWNKKNPVPNFAGTRLCNAHETILWVVKNKNAKFTFNYKTLKALNNNKQERSVWDIAICSGNERLKDVNNKKLHSTQKPYELLEKIVIAASKPNDIVLDPFLGTGTTAAAAKYNNRNWIGIEKDPSYVQAAFDRINAIIPTINDYNSLKLETKPPRISIEQLIAANYLFVNETLYSKDQMFQCKLLANGKVVFEDNEPLSIHKMSAFFLNQINHNGWDYFYVLRDNHLVSINDLRYQYVNNN</sequence>
<reference evidence="6 7" key="1">
    <citation type="journal article" date="2015" name="Genome Announc.">
        <title>Genome Sequence of Ureaplasma diversum Strain ATCC 49782.</title>
        <authorList>
            <person name="Marques L.M."/>
            <person name="Guimaraes A.M."/>
            <person name="Martins H.B."/>
            <person name="Rezende I.S."/>
            <person name="Barbosa M.S."/>
            <person name="Campos G.B."/>
            <person name="do Nascimento N.C."/>
            <person name="Dos Santos A.P."/>
            <person name="Amorim A.T."/>
            <person name="Santos V.M."/>
            <person name="Messick J.B."/>
            <person name="Timenetsky J."/>
        </authorList>
    </citation>
    <scope>NUCLEOTIDE SEQUENCE [LARGE SCALE GENOMIC DNA]</scope>
    <source>
        <strain evidence="6 7">ATCC 49782</strain>
    </source>
</reference>
<dbReference type="PRINTS" id="PR00508">
    <property type="entry name" value="S21N4MTFRASE"/>
</dbReference>
<dbReference type="PANTHER" id="PTHR13370">
    <property type="entry name" value="RNA METHYLASE-RELATED"/>
    <property type="match status" value="1"/>
</dbReference>
<dbReference type="InterPro" id="IPR001091">
    <property type="entry name" value="RM_Methyltransferase"/>
</dbReference>
<protein>
    <recommendedName>
        <fullName evidence="4">Methyltransferase</fullName>
        <ecNumber evidence="4">2.1.1.-</ecNumber>
    </recommendedName>
</protein>
<evidence type="ECO:0000256" key="1">
    <source>
        <dbReference type="ARBA" id="ARBA00006594"/>
    </source>
</evidence>
<dbReference type="GO" id="GO:0009007">
    <property type="term" value="F:site-specific DNA-methyltransferase (adenine-specific) activity"/>
    <property type="evidence" value="ECO:0007669"/>
    <property type="project" value="TreeGrafter"/>
</dbReference>
<keyword evidence="2 6" id="KW-0489">Methyltransferase</keyword>
<dbReference type="PANTHER" id="PTHR13370:SF3">
    <property type="entry name" value="TRNA (GUANINE(10)-N2)-METHYLTRANSFERASE HOMOLOG"/>
    <property type="match status" value="1"/>
</dbReference>
<dbReference type="GO" id="GO:0003677">
    <property type="term" value="F:DNA binding"/>
    <property type="evidence" value="ECO:0007669"/>
    <property type="project" value="InterPro"/>
</dbReference>
<keyword evidence="3 6" id="KW-0808">Transferase</keyword>
<dbReference type="KEGG" id="ude:JM47_03690"/>
<evidence type="ECO:0000256" key="2">
    <source>
        <dbReference type="ARBA" id="ARBA00022603"/>
    </source>
</evidence>